<evidence type="ECO:0000259" key="4">
    <source>
        <dbReference type="PROSITE" id="PS50072"/>
    </source>
</evidence>
<protein>
    <recommendedName>
        <fullName evidence="1">peptidylprolyl isomerase</fullName>
        <ecNumber evidence="1">5.2.1.8</ecNumber>
    </recommendedName>
</protein>
<dbReference type="GO" id="GO:0003755">
    <property type="term" value="F:peptidyl-prolyl cis-trans isomerase activity"/>
    <property type="evidence" value="ECO:0007669"/>
    <property type="project" value="UniProtKB-KW"/>
</dbReference>
<dbReference type="PANTHER" id="PTHR45625:SF4">
    <property type="entry name" value="PEPTIDYLPROLYL ISOMERASE DOMAIN AND WD REPEAT-CONTAINING PROTEIN 1"/>
    <property type="match status" value="1"/>
</dbReference>
<keyword evidence="2" id="KW-0697">Rotamase</keyword>
<dbReference type="CDD" id="cd00317">
    <property type="entry name" value="cyclophilin"/>
    <property type="match status" value="1"/>
</dbReference>
<feature type="domain" description="PPIase cyclophilin-type" evidence="4">
    <location>
        <begin position="50"/>
        <end position="203"/>
    </location>
</feature>
<reference evidence="5" key="1">
    <citation type="submission" date="2018-06" db="EMBL/GenBank/DDBJ databases">
        <authorList>
            <person name="Zhirakovskaya E."/>
        </authorList>
    </citation>
    <scope>NUCLEOTIDE SEQUENCE</scope>
</reference>
<dbReference type="SUPFAM" id="SSF50891">
    <property type="entry name" value="Cyclophilin-like"/>
    <property type="match status" value="1"/>
</dbReference>
<dbReference type="InterPro" id="IPR002130">
    <property type="entry name" value="Cyclophilin-type_PPIase_dom"/>
</dbReference>
<dbReference type="InterPro" id="IPR020892">
    <property type="entry name" value="Cyclophilin-type_PPIase_CS"/>
</dbReference>
<dbReference type="Gene3D" id="2.40.100.10">
    <property type="entry name" value="Cyclophilin-like"/>
    <property type="match status" value="1"/>
</dbReference>
<evidence type="ECO:0000256" key="1">
    <source>
        <dbReference type="ARBA" id="ARBA00013194"/>
    </source>
</evidence>
<dbReference type="PANTHER" id="PTHR45625">
    <property type="entry name" value="PEPTIDYL-PROLYL CIS-TRANS ISOMERASE-RELATED"/>
    <property type="match status" value="1"/>
</dbReference>
<dbReference type="PRINTS" id="PR00153">
    <property type="entry name" value="CSAPPISMRASE"/>
</dbReference>
<dbReference type="AlphaFoldDB" id="A0A3B1BYD8"/>
<accession>A0A3B1BYD8</accession>
<dbReference type="InterPro" id="IPR029000">
    <property type="entry name" value="Cyclophilin-like_dom_sf"/>
</dbReference>
<name>A0A3B1BYD8_9ZZZZ</name>
<evidence type="ECO:0000313" key="5">
    <source>
        <dbReference type="EMBL" id="VAX16498.1"/>
    </source>
</evidence>
<gene>
    <name evidence="5" type="ORF">MNBD_NITROSPINAE02-185</name>
</gene>
<keyword evidence="3 5" id="KW-0413">Isomerase</keyword>
<proteinExistence type="predicted"/>
<dbReference type="PROSITE" id="PS50072">
    <property type="entry name" value="CSA_PPIASE_2"/>
    <property type="match status" value="1"/>
</dbReference>
<organism evidence="5">
    <name type="scientific">hydrothermal vent metagenome</name>
    <dbReference type="NCBI Taxonomy" id="652676"/>
    <lineage>
        <taxon>unclassified sequences</taxon>
        <taxon>metagenomes</taxon>
        <taxon>ecological metagenomes</taxon>
    </lineage>
</organism>
<dbReference type="PROSITE" id="PS00170">
    <property type="entry name" value="CSA_PPIASE_1"/>
    <property type="match status" value="1"/>
</dbReference>
<evidence type="ECO:0000256" key="3">
    <source>
        <dbReference type="ARBA" id="ARBA00023235"/>
    </source>
</evidence>
<dbReference type="EC" id="5.2.1.8" evidence="1"/>
<dbReference type="Pfam" id="PF00160">
    <property type="entry name" value="Pro_isomerase"/>
    <property type="match status" value="1"/>
</dbReference>
<dbReference type="InterPro" id="IPR044666">
    <property type="entry name" value="Cyclophilin_A-like"/>
</dbReference>
<dbReference type="EMBL" id="UOGE01000010">
    <property type="protein sequence ID" value="VAX16498.1"/>
    <property type="molecule type" value="Genomic_DNA"/>
</dbReference>
<sequence>MRILTYTIFTAFLAAALYPAVQSAPAHAAPKVASAKTQAKGDHKKKGKKMEKVAILATRHGKIVIRFKPDVAPGHVKNFIKLAEEGYYNGTTFHRVIPKFMIQGGDSNTKDADARQTHGMGGPGYTIDAEFSDTPHDRGIVSMARAQDPNSAGSQFFICVNDAHFLDGQYTAFGEVIEGMDVADKIVAEKRDGNDNPLERVEMQVTIEEREF</sequence>
<dbReference type="GO" id="GO:0006457">
    <property type="term" value="P:protein folding"/>
    <property type="evidence" value="ECO:0007669"/>
    <property type="project" value="InterPro"/>
</dbReference>
<evidence type="ECO:0000256" key="2">
    <source>
        <dbReference type="ARBA" id="ARBA00023110"/>
    </source>
</evidence>